<dbReference type="SMART" id="SM01109">
    <property type="entry name" value="CUT"/>
    <property type="match status" value="3"/>
</dbReference>
<evidence type="ECO:0000256" key="17">
    <source>
        <dbReference type="PROSITE-ProRule" id="PRU00108"/>
    </source>
</evidence>
<dbReference type="Proteomes" id="UP001152747">
    <property type="component" value="Unassembled WGS sequence"/>
</dbReference>
<feature type="region of interest" description="Disordered" evidence="21">
    <location>
        <begin position="1226"/>
        <end position="1247"/>
    </location>
</feature>
<keyword evidence="15 19" id="KW-0804">Transcription</keyword>
<evidence type="ECO:0000256" key="7">
    <source>
        <dbReference type="ARBA" id="ARBA00022737"/>
    </source>
</evidence>
<dbReference type="GO" id="GO:0005634">
    <property type="term" value="C:nucleus"/>
    <property type="evidence" value="ECO:0007669"/>
    <property type="project" value="UniProtKB-SubCell"/>
</dbReference>
<evidence type="ECO:0000256" key="15">
    <source>
        <dbReference type="ARBA" id="ARBA00023163"/>
    </source>
</evidence>
<feature type="compositionally biased region" description="Basic and acidic residues" evidence="21">
    <location>
        <begin position="29"/>
        <end position="55"/>
    </location>
</feature>
<comment type="caution">
    <text evidence="25">The sequence shown here is derived from an EMBL/GenBank/DDBJ whole genome shotgun (WGS) entry which is preliminary data.</text>
</comment>
<evidence type="ECO:0000256" key="5">
    <source>
        <dbReference type="ARBA" id="ARBA00022448"/>
    </source>
</evidence>
<keyword evidence="7" id="KW-0677">Repeat</keyword>
<dbReference type="Pfam" id="PF02376">
    <property type="entry name" value="CUT"/>
    <property type="match status" value="3"/>
</dbReference>
<keyword evidence="14 17" id="KW-0371">Homeobox</keyword>
<evidence type="ECO:0000313" key="26">
    <source>
        <dbReference type="Proteomes" id="UP001152747"/>
    </source>
</evidence>
<keyword evidence="26" id="KW-1185">Reference proteome</keyword>
<dbReference type="InterPro" id="IPR001356">
    <property type="entry name" value="HD"/>
</dbReference>
<feature type="domain" description="CUT" evidence="24">
    <location>
        <begin position="526"/>
        <end position="613"/>
    </location>
</feature>
<dbReference type="InterPro" id="IPR012955">
    <property type="entry name" value="CASP_C"/>
</dbReference>
<evidence type="ECO:0000256" key="22">
    <source>
        <dbReference type="SAM" id="Phobius"/>
    </source>
</evidence>
<keyword evidence="8 22" id="KW-1133">Transmembrane helix</keyword>
<dbReference type="PANTHER" id="PTHR14043:SF2">
    <property type="entry name" value="HOMEOBOX PROTEIN CUT"/>
    <property type="match status" value="1"/>
</dbReference>
<evidence type="ECO:0000256" key="14">
    <source>
        <dbReference type="ARBA" id="ARBA00023155"/>
    </source>
</evidence>
<evidence type="ECO:0000256" key="3">
    <source>
        <dbReference type="ARBA" id="ARBA00006415"/>
    </source>
</evidence>
<dbReference type="GO" id="GO:0030154">
    <property type="term" value="P:cell differentiation"/>
    <property type="evidence" value="ECO:0007669"/>
    <property type="project" value="UniProtKB-ARBA"/>
</dbReference>
<evidence type="ECO:0000313" key="25">
    <source>
        <dbReference type="EMBL" id="CAI5446021.1"/>
    </source>
</evidence>
<evidence type="ECO:0000256" key="13">
    <source>
        <dbReference type="ARBA" id="ARBA00023136"/>
    </source>
</evidence>
<feature type="transmembrane region" description="Helical" evidence="22">
    <location>
        <begin position="1366"/>
        <end position="1385"/>
    </location>
</feature>
<feature type="domain" description="Homeobox" evidence="23">
    <location>
        <begin position="1013"/>
        <end position="1073"/>
    </location>
</feature>
<dbReference type="Gene3D" id="1.10.260.40">
    <property type="entry name" value="lambda repressor-like DNA-binding domains"/>
    <property type="match status" value="3"/>
</dbReference>
<dbReference type="PANTHER" id="PTHR14043">
    <property type="entry name" value="CCAAT DISPLACEMENT PROTEIN-RELATED"/>
    <property type="match status" value="1"/>
</dbReference>
<evidence type="ECO:0000259" key="24">
    <source>
        <dbReference type="PROSITE" id="PS51042"/>
    </source>
</evidence>
<dbReference type="GO" id="GO:0000981">
    <property type="term" value="F:DNA-binding transcription factor activity, RNA polymerase II-specific"/>
    <property type="evidence" value="ECO:0007669"/>
    <property type="project" value="InterPro"/>
</dbReference>
<evidence type="ECO:0000256" key="6">
    <source>
        <dbReference type="ARBA" id="ARBA00022692"/>
    </source>
</evidence>
<reference evidence="25" key="1">
    <citation type="submission" date="2022-11" db="EMBL/GenBank/DDBJ databases">
        <authorList>
            <person name="Kikuchi T."/>
        </authorList>
    </citation>
    <scope>NUCLEOTIDE SEQUENCE</scope>
    <source>
        <strain evidence="25">PS1010</strain>
    </source>
</reference>
<keyword evidence="6 22" id="KW-0812">Transmembrane</keyword>
<dbReference type="SUPFAM" id="SSF46689">
    <property type="entry name" value="Homeodomain-like"/>
    <property type="match status" value="1"/>
</dbReference>
<evidence type="ECO:0000256" key="8">
    <source>
        <dbReference type="ARBA" id="ARBA00022989"/>
    </source>
</evidence>
<dbReference type="InterPro" id="IPR003350">
    <property type="entry name" value="CUT_dom"/>
</dbReference>
<dbReference type="InterPro" id="IPR017970">
    <property type="entry name" value="Homeobox_CS"/>
</dbReference>
<feature type="domain" description="CUT" evidence="24">
    <location>
        <begin position="892"/>
        <end position="979"/>
    </location>
</feature>
<sequence>MEAVSNAWDSVDWETLQAKIEMEIGALGDRQDDSEERRKKLVEESNSYRERTTKDSRKVAVPLIKAFQSQFDGLIARSQSAESALIDICSQITNLPDPKSLLKGAEAWKNDADKTKRAVEERETLKRQLQEAQNQLADLKNNDAEVRKLRDQVARKEAEHQHLIEESVEEVEKRLNNEYSIRIDEMNLKQEKMRMENEILEKKINDTEARNREFQRKLDVAKMANDQKESLESEQLSIAVKDLSDSNNRIILLEEKLAQMTSELAKINETKARGGIEDFGGLAEKLVKKEETIGKLIEQIKHIENKHEKEIEALKKESEKFDKELIASKKLVDDLKGQLDEKSDYEAIKNELRLLREIEFGAPSNSSPESFGESAETLDKLLAEKNRRLQNENASLRVLNEGYKEEDQSNVVENKELKKSESFEDSEVLEDSEMASLDLLAFLRQIKNEAAITASQPKQIRTATHTITTTALPPAKKRSFDFSDSPPFEEDDAAMKLTTSILSVAQDTNPVEAKTVEKMQQQIQANVRKLGARPLNTMEIARQCKRLMVAYNIGQRLFAKHVMNQSQGSLSELLSKPRHWSKLTDKGREAFRRIYAWISDDIAIDLLCSLSPRRVWPSEQKIEHPEPESLWESNSANLPPQEETKENPFKPSSAREDQYRLAGTSSSSRNNSVCSSQIPIRSSRWRHDDISKEKIMSIFQAEMDKLKEQESSVERIVVPKNGHTSSIRSTPEKLSKSSSIERIMKNRMTSGMQPITQQQFDTYSQVDTEQLVKQVKEFLTLHTISQRQFGEHVLGLSQGSVSDLLARPKTWTQLTQKGREPFIRMQLFLEEVNGGGVEIRVMDDDSDLAKTLATLLKNVPVDNDIEYIDNKDEADEMLQTGSSLDSIVKYINKSTIEDDSIDTFRIVGEIKQKLEEYGISQKIFGEHFLHCSPGTCDDMLNHTKTFFEVPFIEKELFRKMKSFLANPDDILQELVHKEATREDILLDNLFGLPNKTNLKRKGSADSQDDDGEPKRQIQRTVITDFQKDTLRFVFVNEQHPNIDICSLLAKKLDMSVRTVQNWFHNHRTRTRAREREGKVYSDAMPVGNDTQKSANWKKELDCRLASHSAVSNTTSSSFSDLVETPDVTSLVNNIKTATTNKVMNSSNNNNVMAQHQTNLADILSSSNQIMAKKSTTSIEENQRETLNLKYRAETAETLVAKLESDLESAIGGNVRTEGMSTLDVLRTSSGGQQSQNNEDGGIQSPPVPEITLIPILTSQRNRLHEKVTQLEEMLAIEKTKQIAVQTEIEKVRQENAKLFEKVRFLQGGSNKSSKIVIEDDLMSDTYETPFKKFSTNERNNRLQLHDRATLNIGRAILSSSKSRLTFFFYLLILHALIMMVLYKYAYDQSTARDQQTECEYQFNQHMIQSHKEH</sequence>
<keyword evidence="13 22" id="KW-0472">Membrane</keyword>
<dbReference type="GO" id="GO:0006891">
    <property type="term" value="P:intra-Golgi vesicle-mediated transport"/>
    <property type="evidence" value="ECO:0007669"/>
    <property type="project" value="InterPro"/>
</dbReference>
<comment type="similarity">
    <text evidence="3">Belongs to the CASP family.</text>
</comment>
<accession>A0A9P1N328</accession>
<evidence type="ECO:0000256" key="9">
    <source>
        <dbReference type="ARBA" id="ARBA00023015"/>
    </source>
</evidence>
<dbReference type="InterPro" id="IPR057476">
    <property type="entry name" value="Cux_N"/>
</dbReference>
<evidence type="ECO:0000256" key="21">
    <source>
        <dbReference type="SAM" id="MobiDB-lite"/>
    </source>
</evidence>
<dbReference type="InterPro" id="IPR009057">
    <property type="entry name" value="Homeodomain-like_sf"/>
</dbReference>
<evidence type="ECO:0000256" key="12">
    <source>
        <dbReference type="ARBA" id="ARBA00023125"/>
    </source>
</evidence>
<keyword evidence="5" id="KW-0813">Transport</keyword>
<dbReference type="GO" id="GO:0000139">
    <property type="term" value="C:Golgi membrane"/>
    <property type="evidence" value="ECO:0007669"/>
    <property type="project" value="UniProtKB-SubCell"/>
</dbReference>
<protein>
    <recommendedName>
        <fullName evidence="19">Homeobox protein cut-like</fullName>
    </recommendedName>
</protein>
<feature type="coiled-coil region" evidence="20">
    <location>
        <begin position="112"/>
        <end position="324"/>
    </location>
</feature>
<keyword evidence="9 19" id="KW-0805">Transcription regulation</keyword>
<feature type="coiled-coil region" evidence="20">
    <location>
        <begin position="375"/>
        <end position="406"/>
    </location>
</feature>
<keyword evidence="11 20" id="KW-0175">Coiled coil</keyword>
<evidence type="ECO:0000259" key="23">
    <source>
        <dbReference type="PROSITE" id="PS50071"/>
    </source>
</evidence>
<dbReference type="CDD" id="cd00086">
    <property type="entry name" value="homeodomain"/>
    <property type="match status" value="1"/>
</dbReference>
<dbReference type="SUPFAM" id="SSF47413">
    <property type="entry name" value="lambda repressor-like DNA-binding domains"/>
    <property type="match status" value="3"/>
</dbReference>
<dbReference type="GO" id="GO:0000977">
    <property type="term" value="F:RNA polymerase II transcription regulatory region sequence-specific DNA binding"/>
    <property type="evidence" value="ECO:0007669"/>
    <property type="project" value="TreeGrafter"/>
</dbReference>
<feature type="compositionally biased region" description="Basic and acidic residues" evidence="21">
    <location>
        <begin position="642"/>
        <end position="659"/>
    </location>
</feature>
<dbReference type="Pfam" id="PF25398">
    <property type="entry name" value="CUX1_N"/>
    <property type="match status" value="1"/>
</dbReference>
<gene>
    <name evidence="25" type="ORF">CAMP_LOCUS8658</name>
</gene>
<comment type="similarity">
    <text evidence="4 19">Belongs to the CUT homeobox family.</text>
</comment>
<organism evidence="25 26">
    <name type="scientific">Caenorhabditis angaria</name>
    <dbReference type="NCBI Taxonomy" id="860376"/>
    <lineage>
        <taxon>Eukaryota</taxon>
        <taxon>Metazoa</taxon>
        <taxon>Ecdysozoa</taxon>
        <taxon>Nematoda</taxon>
        <taxon>Chromadorea</taxon>
        <taxon>Rhabditida</taxon>
        <taxon>Rhabditina</taxon>
        <taxon>Rhabditomorpha</taxon>
        <taxon>Rhabditoidea</taxon>
        <taxon>Rhabditidae</taxon>
        <taxon>Peloderinae</taxon>
        <taxon>Caenorhabditis</taxon>
    </lineage>
</organism>
<evidence type="ECO:0000256" key="1">
    <source>
        <dbReference type="ARBA" id="ARBA00004123"/>
    </source>
</evidence>
<feature type="compositionally biased region" description="Low complexity" evidence="21">
    <location>
        <begin position="665"/>
        <end position="676"/>
    </location>
</feature>
<comment type="subcellular location">
    <subcellularLocation>
        <location evidence="2">Golgi apparatus membrane</location>
        <topology evidence="2">Single-pass type IV membrane protein</topology>
    </subcellularLocation>
    <subcellularLocation>
        <location evidence="1 17 18">Nucleus</location>
    </subcellularLocation>
</comment>
<dbReference type="Gene3D" id="1.10.10.60">
    <property type="entry name" value="Homeodomain-like"/>
    <property type="match status" value="1"/>
</dbReference>
<evidence type="ECO:0000256" key="2">
    <source>
        <dbReference type="ARBA" id="ARBA00004409"/>
    </source>
</evidence>
<dbReference type="PROSITE" id="PS51042">
    <property type="entry name" value="CUT"/>
    <property type="match status" value="3"/>
</dbReference>
<evidence type="ECO:0000256" key="11">
    <source>
        <dbReference type="ARBA" id="ARBA00023054"/>
    </source>
</evidence>
<keyword evidence="12 17" id="KW-0238">DNA-binding</keyword>
<evidence type="ECO:0000256" key="19">
    <source>
        <dbReference type="RuleBase" id="RU361129"/>
    </source>
</evidence>
<evidence type="ECO:0000256" key="10">
    <source>
        <dbReference type="ARBA" id="ARBA00023034"/>
    </source>
</evidence>
<evidence type="ECO:0000256" key="18">
    <source>
        <dbReference type="RuleBase" id="RU000682"/>
    </source>
</evidence>
<dbReference type="Pfam" id="PF08172">
    <property type="entry name" value="CASP_C"/>
    <property type="match status" value="1"/>
</dbReference>
<keyword evidence="16 17" id="KW-0539">Nucleus</keyword>
<dbReference type="PROSITE" id="PS00027">
    <property type="entry name" value="HOMEOBOX_1"/>
    <property type="match status" value="1"/>
</dbReference>
<evidence type="ECO:0000256" key="4">
    <source>
        <dbReference type="ARBA" id="ARBA00008190"/>
    </source>
</evidence>
<feature type="DNA-binding region" description="Homeobox" evidence="17">
    <location>
        <begin position="1015"/>
        <end position="1074"/>
    </location>
</feature>
<dbReference type="Pfam" id="PF00046">
    <property type="entry name" value="Homeodomain"/>
    <property type="match status" value="1"/>
</dbReference>
<proteinExistence type="inferred from homology"/>
<evidence type="ECO:0000256" key="20">
    <source>
        <dbReference type="SAM" id="Coils"/>
    </source>
</evidence>
<dbReference type="SMART" id="SM00389">
    <property type="entry name" value="HOX"/>
    <property type="match status" value="1"/>
</dbReference>
<feature type="region of interest" description="Disordered" evidence="21">
    <location>
        <begin position="27"/>
        <end position="55"/>
    </location>
</feature>
<feature type="compositionally biased region" description="Polar residues" evidence="21">
    <location>
        <begin position="1226"/>
        <end position="1238"/>
    </location>
</feature>
<evidence type="ECO:0000256" key="16">
    <source>
        <dbReference type="ARBA" id="ARBA00023242"/>
    </source>
</evidence>
<dbReference type="OrthoDB" id="10257567at2759"/>
<feature type="region of interest" description="Disordered" evidence="21">
    <location>
        <begin position="997"/>
        <end position="1016"/>
    </location>
</feature>
<name>A0A9P1N328_9PELO</name>
<dbReference type="InterPro" id="IPR010982">
    <property type="entry name" value="Lambda_DNA-bd_dom_sf"/>
</dbReference>
<dbReference type="PROSITE" id="PS50071">
    <property type="entry name" value="HOMEOBOX_2"/>
    <property type="match status" value="1"/>
</dbReference>
<dbReference type="EMBL" id="CANHGI010000003">
    <property type="protein sequence ID" value="CAI5446021.1"/>
    <property type="molecule type" value="Genomic_DNA"/>
</dbReference>
<keyword evidence="10" id="KW-0333">Golgi apparatus</keyword>
<feature type="domain" description="CUT" evidence="24">
    <location>
        <begin position="757"/>
        <end position="844"/>
    </location>
</feature>
<feature type="region of interest" description="Disordered" evidence="21">
    <location>
        <begin position="621"/>
        <end position="676"/>
    </location>
</feature>